<dbReference type="EMBL" id="JBOK01000009">
    <property type="protein sequence ID" value="EXU80211.1"/>
    <property type="molecule type" value="Genomic_DNA"/>
</dbReference>
<keyword evidence="1" id="KW-1133">Transmembrane helix</keyword>
<dbReference type="InterPro" id="IPR025746">
    <property type="entry name" value="PilX_N_dom"/>
</dbReference>
<name>A0A014MES8_9BURK</name>
<dbReference type="AlphaFoldDB" id="A0A014MES8"/>
<evidence type="ECO:0000313" key="4">
    <source>
        <dbReference type="Proteomes" id="UP000020766"/>
    </source>
</evidence>
<proteinExistence type="predicted"/>
<evidence type="ECO:0000313" key="3">
    <source>
        <dbReference type="EMBL" id="EXU80211.1"/>
    </source>
</evidence>
<organism evidence="3 4">
    <name type="scientific">Comamonas aquatica DA1877</name>
    <dbReference type="NCBI Taxonomy" id="1457173"/>
    <lineage>
        <taxon>Bacteria</taxon>
        <taxon>Pseudomonadati</taxon>
        <taxon>Pseudomonadota</taxon>
        <taxon>Betaproteobacteria</taxon>
        <taxon>Burkholderiales</taxon>
        <taxon>Comamonadaceae</taxon>
        <taxon>Comamonas</taxon>
    </lineage>
</organism>
<feature type="domain" description="Type 4 fimbrial biogenesis protein PilX N-terminal" evidence="2">
    <location>
        <begin position="11"/>
        <end position="57"/>
    </location>
</feature>
<keyword evidence="1" id="KW-0812">Transmembrane</keyword>
<keyword evidence="4" id="KW-1185">Reference proteome</keyword>
<dbReference type="RefSeq" id="WP_042418001.1">
    <property type="nucleotide sequence ID" value="NZ_JBOK01000009.1"/>
</dbReference>
<dbReference type="Proteomes" id="UP000020766">
    <property type="component" value="Unassembled WGS sequence"/>
</dbReference>
<dbReference type="PATRIC" id="fig|1457173.3.peg.1873"/>
<evidence type="ECO:0000259" key="2">
    <source>
        <dbReference type="Pfam" id="PF14341"/>
    </source>
</evidence>
<protein>
    <submittedName>
        <fullName evidence="3">Membrane protein</fullName>
    </submittedName>
</protein>
<sequence length="197" mass="20818">MKARIPHAAQRGFSLVVALIFLAILSILAVAVFHSVNNELRIVANAQSRQESLYAAQLTIEETIGATDFFKNPDGVANKSFEVDMNGDGVADYVAKVVPRPTCYRAKNIQASELPAAPRGGTAADPYAPCRAEQKQGSTFVESEAAVASASPESCANSDWDIGAQVTDAASQTRVAVHQGVSVVIFGNEVANYCGTE</sequence>
<comment type="caution">
    <text evidence="3">The sequence shown here is derived from an EMBL/GenBank/DDBJ whole genome shotgun (WGS) entry which is preliminary data.</text>
</comment>
<evidence type="ECO:0000256" key="1">
    <source>
        <dbReference type="SAM" id="Phobius"/>
    </source>
</evidence>
<gene>
    <name evidence="3" type="ORF">AX13_18140</name>
</gene>
<feature type="transmembrane region" description="Helical" evidence="1">
    <location>
        <begin position="12"/>
        <end position="33"/>
    </location>
</feature>
<dbReference type="Pfam" id="PF14341">
    <property type="entry name" value="PilX_N"/>
    <property type="match status" value="1"/>
</dbReference>
<reference evidence="3 4" key="1">
    <citation type="submission" date="2014-01" db="EMBL/GenBank/DDBJ databases">
        <title>Interspecies Systems Biology Uncovers Metabolites Affecting C. elegans Gene Expression and Life History Traits.</title>
        <authorList>
            <person name="Watson E."/>
            <person name="Macneil L.T."/>
            <person name="Ritter A.D."/>
            <person name="Yilmaz L.S."/>
            <person name="Rosebrock A.P."/>
            <person name="Caudy A.A."/>
            <person name="Walhout A.J."/>
        </authorList>
    </citation>
    <scope>NUCLEOTIDE SEQUENCE [LARGE SCALE GENOMIC DNA]</scope>
    <source>
        <strain evidence="3 4">DA1877</strain>
    </source>
</reference>
<accession>A0A014MES8</accession>
<keyword evidence="1" id="KW-0472">Membrane</keyword>